<sequence length="78" mass="8574">MERRNSFGMTWADQWDTSGDQPTSTAAAQGKGKYAKMVGDGMKKVKEGTADGMKKVKEGTASGLKWMKNLYAKTTQKH</sequence>
<reference evidence="2" key="1">
    <citation type="submission" date="2019-09" db="EMBL/GenBank/DDBJ databases">
        <authorList>
            <person name="Zhang L."/>
        </authorList>
    </citation>
    <scope>NUCLEOTIDE SEQUENCE</scope>
</reference>
<organism evidence="2">
    <name type="scientific">Nymphaea colorata</name>
    <name type="common">pocket water lily</name>
    <dbReference type="NCBI Taxonomy" id="210225"/>
    <lineage>
        <taxon>Eukaryota</taxon>
        <taxon>Viridiplantae</taxon>
        <taxon>Streptophyta</taxon>
        <taxon>Embryophyta</taxon>
        <taxon>Tracheophyta</taxon>
        <taxon>Spermatophyta</taxon>
        <taxon>Magnoliopsida</taxon>
        <taxon>Nymphaeales</taxon>
        <taxon>Nymphaeaceae</taxon>
        <taxon>Nymphaea</taxon>
    </lineage>
</organism>
<proteinExistence type="predicted"/>
<dbReference type="EMBL" id="LR721781">
    <property type="protein sequence ID" value="VVW15348.1"/>
    <property type="molecule type" value="Genomic_DNA"/>
</dbReference>
<gene>
    <name evidence="2" type="ORF">NYM_LOCUS14729</name>
</gene>
<feature type="compositionally biased region" description="Polar residues" evidence="1">
    <location>
        <begin position="15"/>
        <end position="27"/>
    </location>
</feature>
<dbReference type="AlphaFoldDB" id="A0A5K1BJV2"/>
<accession>A0A5K1BJV2</accession>
<dbReference type="PANTHER" id="PTHR33386">
    <property type="entry name" value="OS02G0740600 PROTEIN"/>
    <property type="match status" value="1"/>
</dbReference>
<feature type="region of interest" description="Disordered" evidence="1">
    <location>
        <begin position="1"/>
        <end position="32"/>
    </location>
</feature>
<dbReference type="PANTHER" id="PTHR33386:SF5">
    <property type="entry name" value="OS02G0740600 PROTEIN"/>
    <property type="match status" value="1"/>
</dbReference>
<protein>
    <submittedName>
        <fullName evidence="2">Uncharacterized protein</fullName>
    </submittedName>
</protein>
<evidence type="ECO:0000313" key="2">
    <source>
        <dbReference type="EMBL" id="VVW15348.1"/>
    </source>
</evidence>
<evidence type="ECO:0000256" key="1">
    <source>
        <dbReference type="SAM" id="MobiDB-lite"/>
    </source>
</evidence>
<name>A0A5K1BJV2_9MAGN</name>
<dbReference type="Gramene" id="NC3G0203270.1">
    <property type="protein sequence ID" value="NC3G0203270.1:cds"/>
    <property type="gene ID" value="NC3G0203270"/>
</dbReference>